<keyword evidence="3 5" id="KW-0375">Hydrogen ion transport</keyword>
<dbReference type="InterPro" id="IPR035067">
    <property type="entry name" value="V-type_ATPase_csu/dsu"/>
</dbReference>
<evidence type="ECO:0000256" key="2">
    <source>
        <dbReference type="ARBA" id="ARBA00022448"/>
    </source>
</evidence>
<dbReference type="InterPro" id="IPR002843">
    <property type="entry name" value="ATPase_V0-cplx_csu/dsu"/>
</dbReference>
<dbReference type="SUPFAM" id="SSF103486">
    <property type="entry name" value="V-type ATP synthase subunit C"/>
    <property type="match status" value="1"/>
</dbReference>
<reference evidence="6 7" key="2">
    <citation type="journal article" date="2013" name="PLoS ONE">
        <title>Whole genome mapping and re-organization of the nuclear and mitochondrial genomes of Babesia microti isolates.</title>
        <authorList>
            <person name="Cornillot E."/>
            <person name="Dassouli A."/>
            <person name="Garg A."/>
            <person name="Pachikara N."/>
            <person name="Randazzo S."/>
            <person name="Depoix D."/>
            <person name="Carcy B."/>
            <person name="Delbecq S."/>
            <person name="Frutos R."/>
            <person name="Silva J.C."/>
            <person name="Sutton R."/>
            <person name="Krause P.J."/>
            <person name="Mamoun C.B."/>
        </authorList>
    </citation>
    <scope>NUCLEOTIDE SEQUENCE [LARGE SCALE GENOMIC DNA]</scope>
    <source>
        <strain evidence="6 7">RI</strain>
    </source>
</reference>
<keyword evidence="4 5" id="KW-0406">Ion transport</keyword>
<dbReference type="AlphaFoldDB" id="A0A1R4AAI1"/>
<evidence type="ECO:0000256" key="5">
    <source>
        <dbReference type="PIRNR" id="PIRNR018497"/>
    </source>
</evidence>
<evidence type="ECO:0000256" key="4">
    <source>
        <dbReference type="ARBA" id="ARBA00023065"/>
    </source>
</evidence>
<evidence type="ECO:0000313" key="7">
    <source>
        <dbReference type="Proteomes" id="UP000002899"/>
    </source>
</evidence>
<dbReference type="OrthoDB" id="10250083at2759"/>
<dbReference type="Proteomes" id="UP000002899">
    <property type="component" value="Chromosome II"/>
</dbReference>
<dbReference type="VEuPathDB" id="PiroplasmaDB:BMR1_02g02405"/>
<dbReference type="Gene3D" id="1.20.1690.10">
    <property type="entry name" value="V-type ATP synthase subunit C domain"/>
    <property type="match status" value="2"/>
</dbReference>
<sequence length="390" mass="45198">MELSYFNFKHGYLEAVVRGYRSAFLKPNDYRRMKAAETLEDMFYLRAILESTDYADLLIDEPSPIISDVIVRKCKEKFASDFNYLRQEADEPLSTFLDFVSREKIIDNVLALLQGAINNTDPEELLSRIDPIGWFPGISALVTLDVTSSSTDLHRILLCDTPIGAYVEKYLPEVSDSDMDQSTVINIANIEVMRCHLKRYWIEDFYAFCDKLGGTTAEVMGHLLKTEADFRTILLTFNSVSLNHNNMVNQVFKDRNKLYASIGYLYPQGIERMRKAWNETSFHEAIAPYAEYARLYEQCRHTYSQGVSSNSSRMYDSGMKSLEDFLYANCVKQCELAFDMQLHFGVFYSWVKLKEQEIRNIAWIADMILLRRQDQISRILPIFSDTQHAK</sequence>
<dbReference type="InterPro" id="IPR036079">
    <property type="entry name" value="ATPase_csu/dsu_sf"/>
</dbReference>
<organism evidence="6 7">
    <name type="scientific">Babesia microti (strain RI)</name>
    <dbReference type="NCBI Taxonomy" id="1133968"/>
    <lineage>
        <taxon>Eukaryota</taxon>
        <taxon>Sar</taxon>
        <taxon>Alveolata</taxon>
        <taxon>Apicomplexa</taxon>
        <taxon>Aconoidasida</taxon>
        <taxon>Piroplasmida</taxon>
        <taxon>Babesiidae</taxon>
        <taxon>Babesia</taxon>
    </lineage>
</organism>
<dbReference type="InterPro" id="IPR044911">
    <property type="entry name" value="V-type_ATPase_csu/dsu_dom_3"/>
</dbReference>
<dbReference type="KEGG" id="bmic:BMR1_02g02405"/>
<dbReference type="PANTHER" id="PTHR11028">
    <property type="entry name" value="VACUOLAR ATP SYNTHASE SUBUNIT AC39"/>
    <property type="match status" value="1"/>
</dbReference>
<protein>
    <recommendedName>
        <fullName evidence="5">V-type proton ATPase subunit</fullName>
    </recommendedName>
</protein>
<keyword evidence="7" id="KW-1185">Reference proteome</keyword>
<dbReference type="GeneID" id="24424265"/>
<reference evidence="6 7" key="3">
    <citation type="journal article" date="2016" name="Sci. Rep.">
        <title>Genome-wide diversity and gene expression profiling of Babesia microti isolates identify polymorphic genes that mediate host-pathogen interactions.</title>
        <authorList>
            <person name="Silva J.C."/>
            <person name="Cornillot E."/>
            <person name="McCracken C."/>
            <person name="Usmani-Brown S."/>
            <person name="Dwivedi A."/>
            <person name="Ifeonu O.O."/>
            <person name="Crabtree J."/>
            <person name="Gotia H.T."/>
            <person name="Virji A.Z."/>
            <person name="Reynes C."/>
            <person name="Colinge J."/>
            <person name="Kumar V."/>
            <person name="Lawres L."/>
            <person name="Pazzi J.E."/>
            <person name="Pablo J.V."/>
            <person name="Hung C."/>
            <person name="Brancato J."/>
            <person name="Kumari P."/>
            <person name="Orvis J."/>
            <person name="Tretina K."/>
            <person name="Chibucos M."/>
            <person name="Ott S."/>
            <person name="Sadzewicz L."/>
            <person name="Sengamalay N."/>
            <person name="Shetty A.C."/>
            <person name="Su Q."/>
            <person name="Tallon L."/>
            <person name="Fraser C.M."/>
            <person name="Frutos R."/>
            <person name="Molina D.M."/>
            <person name="Krause P.J."/>
            <person name="Ben Mamoun C."/>
        </authorList>
    </citation>
    <scope>NUCLEOTIDE SEQUENCE [LARGE SCALE GENOMIC DNA]</scope>
    <source>
        <strain evidence="6 7">RI</strain>
    </source>
</reference>
<comment type="similarity">
    <text evidence="1 5">Belongs to the V-ATPase V0D/AC39 subunit family.</text>
</comment>
<accession>A0A1R4AAI1</accession>
<evidence type="ECO:0000313" key="6">
    <source>
        <dbReference type="EMBL" id="SJK85995.1"/>
    </source>
</evidence>
<keyword evidence="2 5" id="KW-0813">Transport</keyword>
<comment type="subunit">
    <text evidence="5">V-ATPase is a heteromultimeric enzyme made up of two complexes: the ATP-hydrolytic V1 complex and the proton translocation V0 complex.</text>
</comment>
<dbReference type="Gene3D" id="1.10.132.50">
    <property type="entry name" value="ATP synthase (C/AC39) subunit, domain 3"/>
    <property type="match status" value="1"/>
</dbReference>
<dbReference type="GO" id="GO:0033179">
    <property type="term" value="C:proton-transporting V-type ATPase, V0 domain"/>
    <property type="evidence" value="ECO:0007669"/>
    <property type="project" value="InterPro"/>
</dbReference>
<comment type="function">
    <text evidence="5">Subunit of the V0 complex of vacuolar(H+)-ATPase (V-ATPase), a multisubunit enzyme composed of a peripheral complex (V1) that hydrolyzes ATP and a membrane integral complex (V0) that translocates protons. V-ATPase is responsible for acidifying and maintaining the pH of intracellular compartments and in some cell types, is targeted to the plasma membrane, where it is responsible for acidifying the extracellular environment.</text>
</comment>
<dbReference type="Pfam" id="PF01992">
    <property type="entry name" value="vATP-synt_AC39"/>
    <property type="match status" value="1"/>
</dbReference>
<proteinExistence type="inferred from homology"/>
<evidence type="ECO:0000256" key="3">
    <source>
        <dbReference type="ARBA" id="ARBA00022781"/>
    </source>
</evidence>
<dbReference type="RefSeq" id="XP_021338194.1">
    <property type="nucleotide sequence ID" value="XM_021481566.1"/>
</dbReference>
<dbReference type="GO" id="GO:0046961">
    <property type="term" value="F:proton-transporting ATPase activity, rotational mechanism"/>
    <property type="evidence" value="ECO:0007669"/>
    <property type="project" value="InterPro"/>
</dbReference>
<name>A0A1R4AAI1_BABMR</name>
<reference evidence="6 7" key="1">
    <citation type="journal article" date="2012" name="Nucleic Acids Res.">
        <title>Sequencing of the smallest Apicomplexan genome from the human pathogen Babesia microti.</title>
        <authorList>
            <person name="Cornillot E."/>
            <person name="Hadj-Kaddour K."/>
            <person name="Dassouli A."/>
            <person name="Noel B."/>
            <person name="Ranwez V."/>
            <person name="Vacherie B."/>
            <person name="Augagneur Y."/>
            <person name="Bres V."/>
            <person name="Duclos A."/>
            <person name="Randazzo S."/>
            <person name="Carcy B."/>
            <person name="Debierre-Grockiego F."/>
            <person name="Delbecq S."/>
            <person name="Moubri-Menage K."/>
            <person name="Shams-Eldin H."/>
            <person name="Usmani-Brown S."/>
            <person name="Bringaud F."/>
            <person name="Wincker P."/>
            <person name="Vivares C.P."/>
            <person name="Schwarz R.T."/>
            <person name="Schetters T.P."/>
            <person name="Krause P.J."/>
            <person name="Gorenflot A."/>
            <person name="Berry V."/>
            <person name="Barbe V."/>
            <person name="Ben Mamoun C."/>
        </authorList>
    </citation>
    <scope>NUCLEOTIDE SEQUENCE [LARGE SCALE GENOMIC DNA]</scope>
    <source>
        <strain evidence="6 7">RI</strain>
    </source>
</reference>
<dbReference type="EMBL" id="FO082872">
    <property type="protein sequence ID" value="SJK85995.1"/>
    <property type="molecule type" value="Genomic_DNA"/>
</dbReference>
<dbReference type="InterPro" id="IPR016727">
    <property type="entry name" value="ATPase_V0-cplx_dsu"/>
</dbReference>
<gene>
    <name evidence="6" type="ORF">BMR1_02g02405</name>
</gene>
<evidence type="ECO:0000256" key="1">
    <source>
        <dbReference type="ARBA" id="ARBA00006709"/>
    </source>
</evidence>
<dbReference type="PIRSF" id="PIRSF018497">
    <property type="entry name" value="V-ATP_synth_D"/>
    <property type="match status" value="1"/>
</dbReference>